<dbReference type="PANTHER" id="PTHR11352">
    <property type="entry name" value="PROLIFERATING CELL NUCLEAR ANTIGEN"/>
    <property type="match status" value="1"/>
</dbReference>
<dbReference type="AlphaFoldDB" id="A0AA86W034"/>
<dbReference type="GO" id="GO:0006272">
    <property type="term" value="P:leading strand elongation"/>
    <property type="evidence" value="ECO:0007669"/>
    <property type="project" value="TreeGrafter"/>
</dbReference>
<dbReference type="GO" id="GO:0030337">
    <property type="term" value="F:DNA polymerase processivity factor activity"/>
    <property type="evidence" value="ECO:0007669"/>
    <property type="project" value="InterPro"/>
</dbReference>
<proteinExistence type="predicted"/>
<dbReference type="Proteomes" id="UP001189624">
    <property type="component" value="Chromosome 8"/>
</dbReference>
<dbReference type="EMBL" id="OY731405">
    <property type="protein sequence ID" value="CAJ1971560.1"/>
    <property type="molecule type" value="Genomic_DNA"/>
</dbReference>
<dbReference type="NCBIfam" id="TIGR00590">
    <property type="entry name" value="pcna"/>
    <property type="match status" value="1"/>
</dbReference>
<sequence>MLKVSLVQGSALKKVIEVLRSVAREGEGVNFVFSSRGLSLLAGNPSERVMIFDFSLDDDMVTIEALHAVDYVKFIFQRQNQVYEIRMKKMSMDPDYQLHILEAEYRAIIETETPAILKMPSTVFLRFCSELTSIGDTVTIKIIEGAAEFSSKGELGTSIIVCREQNFDVNKTDGFMSCIQPEEAIFIEMNETASLTFSLMLMNSFTTAAPFTDTITVNILKDMPSMVEYKIGEMGYARLYLG</sequence>
<dbReference type="InterPro" id="IPR000730">
    <property type="entry name" value="Pr_cel_nuc_antig"/>
</dbReference>
<reference evidence="2" key="1">
    <citation type="submission" date="2023-10" db="EMBL/GenBank/DDBJ databases">
        <authorList>
            <person name="Domelevo Entfellner J.-B."/>
        </authorList>
    </citation>
    <scope>NUCLEOTIDE SEQUENCE</scope>
</reference>
<evidence type="ECO:0000313" key="3">
    <source>
        <dbReference type="Proteomes" id="UP001189624"/>
    </source>
</evidence>
<accession>A0AA86W034</accession>
<dbReference type="InterPro" id="IPR046938">
    <property type="entry name" value="DNA_clamp_sf"/>
</dbReference>
<dbReference type="GO" id="GO:0019985">
    <property type="term" value="P:translesion synthesis"/>
    <property type="evidence" value="ECO:0007669"/>
    <property type="project" value="TreeGrafter"/>
</dbReference>
<dbReference type="GO" id="GO:0006275">
    <property type="term" value="P:regulation of DNA replication"/>
    <property type="evidence" value="ECO:0007669"/>
    <property type="project" value="InterPro"/>
</dbReference>
<dbReference type="Pfam" id="PF02747">
    <property type="entry name" value="PCNA_C"/>
    <property type="match status" value="1"/>
</dbReference>
<dbReference type="PANTHER" id="PTHR11352:SF0">
    <property type="entry name" value="PROLIFERATING CELL NUCLEAR ANTIGEN"/>
    <property type="match status" value="1"/>
</dbReference>
<dbReference type="Gene3D" id="3.70.10.10">
    <property type="match status" value="1"/>
</dbReference>
<protein>
    <recommendedName>
        <fullName evidence="1">Proliferating cell nuclear antigen PCNA C-terminal domain-containing protein</fullName>
    </recommendedName>
</protein>
<dbReference type="GO" id="GO:0003677">
    <property type="term" value="F:DNA binding"/>
    <property type="evidence" value="ECO:0007669"/>
    <property type="project" value="InterPro"/>
</dbReference>
<dbReference type="GO" id="GO:0006298">
    <property type="term" value="P:mismatch repair"/>
    <property type="evidence" value="ECO:0007669"/>
    <property type="project" value="TreeGrafter"/>
</dbReference>
<organism evidence="2 3">
    <name type="scientific">Sphenostylis stenocarpa</name>
    <dbReference type="NCBI Taxonomy" id="92480"/>
    <lineage>
        <taxon>Eukaryota</taxon>
        <taxon>Viridiplantae</taxon>
        <taxon>Streptophyta</taxon>
        <taxon>Embryophyta</taxon>
        <taxon>Tracheophyta</taxon>
        <taxon>Spermatophyta</taxon>
        <taxon>Magnoliopsida</taxon>
        <taxon>eudicotyledons</taxon>
        <taxon>Gunneridae</taxon>
        <taxon>Pentapetalae</taxon>
        <taxon>rosids</taxon>
        <taxon>fabids</taxon>
        <taxon>Fabales</taxon>
        <taxon>Fabaceae</taxon>
        <taxon>Papilionoideae</taxon>
        <taxon>50 kb inversion clade</taxon>
        <taxon>NPAAA clade</taxon>
        <taxon>indigoferoid/millettioid clade</taxon>
        <taxon>Phaseoleae</taxon>
        <taxon>Sphenostylis</taxon>
    </lineage>
</organism>
<dbReference type="InterPro" id="IPR022649">
    <property type="entry name" value="Pr_cel_nuc_antig_C"/>
</dbReference>
<gene>
    <name evidence="2" type="ORF">AYBTSS11_LOCUS23561</name>
</gene>
<evidence type="ECO:0000313" key="2">
    <source>
        <dbReference type="EMBL" id="CAJ1971560.1"/>
    </source>
</evidence>
<dbReference type="GO" id="GO:0043626">
    <property type="term" value="C:PCNA complex"/>
    <property type="evidence" value="ECO:0007669"/>
    <property type="project" value="TreeGrafter"/>
</dbReference>
<evidence type="ECO:0000259" key="1">
    <source>
        <dbReference type="Pfam" id="PF02747"/>
    </source>
</evidence>
<feature type="domain" description="Proliferating cell nuclear antigen PCNA C-terminal" evidence="1">
    <location>
        <begin position="108"/>
        <end position="241"/>
    </location>
</feature>
<dbReference type="Gramene" id="rna-AYBTSS11_LOCUS23561">
    <property type="protein sequence ID" value="CAJ1971560.1"/>
    <property type="gene ID" value="gene-AYBTSS11_LOCUS23561"/>
</dbReference>
<dbReference type="SUPFAM" id="SSF55979">
    <property type="entry name" value="DNA clamp"/>
    <property type="match status" value="2"/>
</dbReference>
<keyword evidence="3" id="KW-1185">Reference proteome</keyword>
<name>A0AA86W034_9FABA</name>
<dbReference type="PRINTS" id="PR00339">
    <property type="entry name" value="PCNACYCLIN"/>
</dbReference>